<protein>
    <submittedName>
        <fullName evidence="1">Uncharacterized protein</fullName>
    </submittedName>
</protein>
<accession>A0ABW0STB2</accession>
<evidence type="ECO:0000313" key="1">
    <source>
        <dbReference type="EMBL" id="MFC5580057.1"/>
    </source>
</evidence>
<name>A0ABW0STB2_9GAMM</name>
<gene>
    <name evidence="1" type="ORF">ACFPPB_02840</name>
</gene>
<evidence type="ECO:0000313" key="2">
    <source>
        <dbReference type="Proteomes" id="UP001596111"/>
    </source>
</evidence>
<dbReference type="Proteomes" id="UP001596111">
    <property type="component" value="Unassembled WGS sequence"/>
</dbReference>
<dbReference type="EMBL" id="JBHSNG010000002">
    <property type="protein sequence ID" value="MFC5580057.1"/>
    <property type="molecule type" value="Genomic_DNA"/>
</dbReference>
<organism evidence="1 2">
    <name type="scientific">Rhodanobacter terrae</name>
    <dbReference type="NCBI Taxonomy" id="418647"/>
    <lineage>
        <taxon>Bacteria</taxon>
        <taxon>Pseudomonadati</taxon>
        <taxon>Pseudomonadota</taxon>
        <taxon>Gammaproteobacteria</taxon>
        <taxon>Lysobacterales</taxon>
        <taxon>Rhodanobacteraceae</taxon>
        <taxon>Rhodanobacter</taxon>
    </lineage>
</organism>
<comment type="caution">
    <text evidence="1">The sequence shown here is derived from an EMBL/GenBank/DDBJ whole genome shotgun (WGS) entry which is preliminary data.</text>
</comment>
<reference evidence="2" key="1">
    <citation type="journal article" date="2019" name="Int. J. Syst. Evol. Microbiol.">
        <title>The Global Catalogue of Microorganisms (GCM) 10K type strain sequencing project: providing services to taxonomists for standard genome sequencing and annotation.</title>
        <authorList>
            <consortium name="The Broad Institute Genomics Platform"/>
            <consortium name="The Broad Institute Genome Sequencing Center for Infectious Disease"/>
            <person name="Wu L."/>
            <person name="Ma J."/>
        </authorList>
    </citation>
    <scope>NUCLEOTIDE SEQUENCE [LARGE SCALE GENOMIC DNA]</scope>
    <source>
        <strain evidence="2">CGMCC 1.13587</strain>
    </source>
</reference>
<keyword evidence="2" id="KW-1185">Reference proteome</keyword>
<proteinExistence type="predicted"/>
<dbReference type="RefSeq" id="WP_377324202.1">
    <property type="nucleotide sequence ID" value="NZ_JBHSNG010000002.1"/>
</dbReference>
<sequence length="58" mass="6120">MKTTSRPAAKSKVAKPTRDVIVRAVASSTAVETGQPIGKIERALRARGGKFSGLQLAR</sequence>